<dbReference type="FunFam" id="3.40.50.300:FF:001418">
    <property type="entry name" value="Heparan sulfate 2-o-sulfotransferase"/>
    <property type="match status" value="1"/>
</dbReference>
<dbReference type="GeneID" id="111123131"/>
<evidence type="ECO:0000256" key="9">
    <source>
        <dbReference type="ARBA" id="ARBA00023157"/>
    </source>
</evidence>
<comment type="similarity">
    <text evidence="2">Belongs to the sulfotransferase 3 family.</text>
</comment>
<keyword evidence="7" id="KW-0333">Golgi apparatus</keyword>
<dbReference type="OrthoDB" id="10019582at2759"/>
<dbReference type="Pfam" id="PF03567">
    <property type="entry name" value="Sulfotransfer_2"/>
    <property type="match status" value="1"/>
</dbReference>
<evidence type="ECO:0000256" key="2">
    <source>
        <dbReference type="ARBA" id="ARBA00010569"/>
    </source>
</evidence>
<keyword evidence="6 11" id="KW-1133">Transmembrane helix</keyword>
<name>A0A8B8CYS8_CRAVI</name>
<sequence>MKLFTWRMQNRQCGVVAAIVTVGALLMCVHLLGELRKLGSAVAELQDEHKLKSRSFVHSLKSLGHHSIERHLSAAKDQLNKGPEIVQVELTGHGDDEMVVIYNRVPKTGSTSFAGIAYDLCKVNHFNVIHVNTSKNAHVMSLSDQMKFVRNVTEWIEKKPVIYHGHTAFLDFSRFGVSTVPIYVNLIRDPLERLVSYYYFVRYGDDFRPNLRRRKAGNTETLDECVEKGGSDCDPEHLWLQIPFFCGQDAMCWEPGNKWALEMAKENVLRHYLLVGVTEELGDFVAVLEAVLPRFFRGAVKLFQEGTKSHLRRTSHKVPPKPETLATIQDSKIWKMENEFYQFVRKQFRFVKSQTFQQVKGQFIEKSNRFHYEKIRPR</sequence>
<keyword evidence="9" id="KW-1015">Disulfide bond</keyword>
<evidence type="ECO:0000256" key="6">
    <source>
        <dbReference type="ARBA" id="ARBA00022989"/>
    </source>
</evidence>
<evidence type="ECO:0000313" key="13">
    <source>
        <dbReference type="RefSeq" id="XP_022320973.1"/>
    </source>
</evidence>
<organism evidence="12 13">
    <name type="scientific">Crassostrea virginica</name>
    <name type="common">Eastern oyster</name>
    <dbReference type="NCBI Taxonomy" id="6565"/>
    <lineage>
        <taxon>Eukaryota</taxon>
        <taxon>Metazoa</taxon>
        <taxon>Spiralia</taxon>
        <taxon>Lophotrochozoa</taxon>
        <taxon>Mollusca</taxon>
        <taxon>Bivalvia</taxon>
        <taxon>Autobranchia</taxon>
        <taxon>Pteriomorphia</taxon>
        <taxon>Ostreida</taxon>
        <taxon>Ostreoidea</taxon>
        <taxon>Ostreidae</taxon>
        <taxon>Crassostrea</taxon>
    </lineage>
</organism>
<dbReference type="RefSeq" id="XP_022320973.1">
    <property type="nucleotide sequence ID" value="XM_022465265.1"/>
</dbReference>
<keyword evidence="8 11" id="KW-0472">Membrane</keyword>
<keyword evidence="4 11" id="KW-0812">Transmembrane</keyword>
<feature type="transmembrane region" description="Helical" evidence="11">
    <location>
        <begin position="12"/>
        <end position="32"/>
    </location>
</feature>
<reference evidence="13" key="1">
    <citation type="submission" date="2025-08" db="UniProtKB">
        <authorList>
            <consortium name="RefSeq"/>
        </authorList>
    </citation>
    <scope>IDENTIFICATION</scope>
    <source>
        <tissue evidence="13">Whole sample</tissue>
    </source>
</reference>
<dbReference type="Proteomes" id="UP000694844">
    <property type="component" value="Chromosome 3"/>
</dbReference>
<dbReference type="GO" id="GO:0004394">
    <property type="term" value="F:heparan sulfate 2-sulfotransferase activity"/>
    <property type="evidence" value="ECO:0007669"/>
    <property type="project" value="UniProtKB-ARBA"/>
</dbReference>
<dbReference type="PANTHER" id="PTHR12129">
    <property type="entry name" value="HEPARAN SULFATE 2-O-SULFOTRANSFERASE"/>
    <property type="match status" value="1"/>
</dbReference>
<gene>
    <name evidence="13" type="primary">LOC111123131</name>
</gene>
<evidence type="ECO:0000256" key="5">
    <source>
        <dbReference type="ARBA" id="ARBA00022968"/>
    </source>
</evidence>
<evidence type="ECO:0000313" key="12">
    <source>
        <dbReference type="Proteomes" id="UP000694844"/>
    </source>
</evidence>
<evidence type="ECO:0000256" key="4">
    <source>
        <dbReference type="ARBA" id="ARBA00022692"/>
    </source>
</evidence>
<evidence type="ECO:0000256" key="11">
    <source>
        <dbReference type="SAM" id="Phobius"/>
    </source>
</evidence>
<keyword evidence="10" id="KW-0325">Glycoprotein</keyword>
<evidence type="ECO:0000256" key="7">
    <source>
        <dbReference type="ARBA" id="ARBA00023034"/>
    </source>
</evidence>
<dbReference type="Gene3D" id="3.40.50.300">
    <property type="entry name" value="P-loop containing nucleotide triphosphate hydrolases"/>
    <property type="match status" value="1"/>
</dbReference>
<evidence type="ECO:0000256" key="1">
    <source>
        <dbReference type="ARBA" id="ARBA00004323"/>
    </source>
</evidence>
<dbReference type="GO" id="GO:0009101">
    <property type="term" value="P:glycoprotein biosynthetic process"/>
    <property type="evidence" value="ECO:0007669"/>
    <property type="project" value="UniProtKB-ARBA"/>
</dbReference>
<proteinExistence type="inferred from homology"/>
<dbReference type="InterPro" id="IPR005331">
    <property type="entry name" value="Sulfotransferase"/>
</dbReference>
<dbReference type="PANTHER" id="PTHR12129:SF17">
    <property type="entry name" value="HEPARAN SULFATE 2-O-SULFOTRANSFERASE 1"/>
    <property type="match status" value="1"/>
</dbReference>
<evidence type="ECO:0000256" key="8">
    <source>
        <dbReference type="ARBA" id="ARBA00023136"/>
    </source>
</evidence>
<keyword evidence="12" id="KW-1185">Reference proteome</keyword>
<dbReference type="KEGG" id="cvn:111123131"/>
<keyword evidence="3" id="KW-0808">Transferase</keyword>
<keyword evidence="5" id="KW-0735">Signal-anchor</keyword>
<evidence type="ECO:0000256" key="3">
    <source>
        <dbReference type="ARBA" id="ARBA00022679"/>
    </source>
</evidence>
<accession>A0A8B8CYS8</accession>
<dbReference type="InterPro" id="IPR027417">
    <property type="entry name" value="P-loop_NTPase"/>
</dbReference>
<comment type="subcellular location">
    <subcellularLocation>
        <location evidence="1">Golgi apparatus membrane</location>
        <topology evidence="1">Single-pass type II membrane protein</topology>
    </subcellularLocation>
</comment>
<dbReference type="InterPro" id="IPR007734">
    <property type="entry name" value="Heparan_SO4_2-O-STrfase"/>
</dbReference>
<dbReference type="GO" id="GO:0000139">
    <property type="term" value="C:Golgi membrane"/>
    <property type="evidence" value="ECO:0007669"/>
    <property type="project" value="UniProtKB-SubCell"/>
</dbReference>
<protein>
    <submittedName>
        <fullName evidence="13">Heparan sulfate 2-O-sulfotransferase 1-like isoform X1</fullName>
    </submittedName>
</protein>
<evidence type="ECO:0000256" key="10">
    <source>
        <dbReference type="ARBA" id="ARBA00023180"/>
    </source>
</evidence>
<dbReference type="SUPFAM" id="SSF52540">
    <property type="entry name" value="P-loop containing nucleoside triphosphate hydrolases"/>
    <property type="match status" value="1"/>
</dbReference>
<dbReference type="AlphaFoldDB" id="A0A8B8CYS8"/>